<accession>A0A803QB59</accession>
<dbReference type="EnsemblPlants" id="evm.model.08.408">
    <property type="protein sequence ID" value="cds.evm.model.08.408"/>
    <property type="gene ID" value="evm.TU.08.408"/>
</dbReference>
<dbReference type="Proteomes" id="UP000596661">
    <property type="component" value="Chromosome 8"/>
</dbReference>
<reference evidence="1" key="1">
    <citation type="submission" date="2018-11" db="EMBL/GenBank/DDBJ databases">
        <authorList>
            <person name="Grassa J C."/>
        </authorList>
    </citation>
    <scope>NUCLEOTIDE SEQUENCE [LARGE SCALE GENOMIC DNA]</scope>
</reference>
<name>A0A803QB59_CANSA</name>
<proteinExistence type="predicted"/>
<keyword evidence="2" id="KW-1185">Reference proteome</keyword>
<organism evidence="1 2">
    <name type="scientific">Cannabis sativa</name>
    <name type="common">Hemp</name>
    <name type="synonym">Marijuana</name>
    <dbReference type="NCBI Taxonomy" id="3483"/>
    <lineage>
        <taxon>Eukaryota</taxon>
        <taxon>Viridiplantae</taxon>
        <taxon>Streptophyta</taxon>
        <taxon>Embryophyta</taxon>
        <taxon>Tracheophyta</taxon>
        <taxon>Spermatophyta</taxon>
        <taxon>Magnoliopsida</taxon>
        <taxon>eudicotyledons</taxon>
        <taxon>Gunneridae</taxon>
        <taxon>Pentapetalae</taxon>
        <taxon>rosids</taxon>
        <taxon>fabids</taxon>
        <taxon>Rosales</taxon>
        <taxon>Cannabaceae</taxon>
        <taxon>Cannabis</taxon>
    </lineage>
</organism>
<sequence>MRNPLSRISFEREPLAFSGALIHQLFMHKIKPDKDDEVYFYIARKICQFTRDEFALVIGLNMLRGHTEAEVEENAMATRKCQPFCDFGSPSVRDANLILGVPLSLNVTIDCWSWSKERNSDFSVKSAYKMLQQQKPSRPGDSNSGTFPTVVFCNWLEQLVFKFDVETVGRSAMICWALWKARNTKIWKQKALSVNEFKAEYHRGIYPAEVIEAMGVKEALSWAKEKKWTIACSPFKQFVVINKCIACLWLDY</sequence>
<dbReference type="Gramene" id="evm.model.08.408">
    <property type="protein sequence ID" value="cds.evm.model.08.408"/>
    <property type="gene ID" value="evm.TU.08.408"/>
</dbReference>
<evidence type="ECO:0000313" key="1">
    <source>
        <dbReference type="EnsemblPlants" id="cds.evm.model.08.408"/>
    </source>
</evidence>
<protein>
    <submittedName>
        <fullName evidence="1">Uncharacterized protein</fullName>
    </submittedName>
</protein>
<reference evidence="1" key="2">
    <citation type="submission" date="2021-03" db="UniProtKB">
        <authorList>
            <consortium name="EnsemblPlants"/>
        </authorList>
    </citation>
    <scope>IDENTIFICATION</scope>
</reference>
<dbReference type="AlphaFoldDB" id="A0A803QB59"/>
<evidence type="ECO:0000313" key="2">
    <source>
        <dbReference type="Proteomes" id="UP000596661"/>
    </source>
</evidence>
<dbReference type="EMBL" id="UZAU01000683">
    <property type="status" value="NOT_ANNOTATED_CDS"/>
    <property type="molecule type" value="Genomic_DNA"/>
</dbReference>